<keyword evidence="2" id="KW-0812">Transmembrane</keyword>
<feature type="transmembrane region" description="Helical" evidence="2">
    <location>
        <begin position="359"/>
        <end position="387"/>
    </location>
</feature>
<protein>
    <recommendedName>
        <fullName evidence="3">Cytochrome oxidase subunit I profile domain-containing protein</fullName>
    </recommendedName>
</protein>
<dbReference type="PROSITE" id="PS50855">
    <property type="entry name" value="COX1"/>
    <property type="match status" value="1"/>
</dbReference>
<feature type="transmembrane region" description="Helical" evidence="2">
    <location>
        <begin position="325"/>
        <end position="347"/>
    </location>
</feature>
<dbReference type="InterPro" id="IPR036927">
    <property type="entry name" value="Cyt_c_oxase-like_su1_sf"/>
</dbReference>
<feature type="transmembrane region" description="Helical" evidence="2">
    <location>
        <begin position="481"/>
        <end position="501"/>
    </location>
</feature>
<comment type="caution">
    <text evidence="4">The sequence shown here is derived from an EMBL/GenBank/DDBJ whole genome shotgun (WGS) entry which is preliminary data.</text>
</comment>
<reference evidence="4 5" key="1">
    <citation type="journal article" date="2016" name="Nat. Commun.">
        <title>Thousands of microbial genomes shed light on interconnected biogeochemical processes in an aquifer system.</title>
        <authorList>
            <person name="Anantharaman K."/>
            <person name="Brown C.T."/>
            <person name="Hug L.A."/>
            <person name="Sharon I."/>
            <person name="Castelle C.J."/>
            <person name="Probst A.J."/>
            <person name="Thomas B.C."/>
            <person name="Singh A."/>
            <person name="Wilkins M.J."/>
            <person name="Karaoz U."/>
            <person name="Brodie E.L."/>
            <person name="Williams K.H."/>
            <person name="Hubbard S.S."/>
            <person name="Banfield J.F."/>
        </authorList>
    </citation>
    <scope>NUCLEOTIDE SEQUENCE [LARGE SCALE GENOMIC DNA]</scope>
</reference>
<evidence type="ECO:0000256" key="2">
    <source>
        <dbReference type="SAM" id="Phobius"/>
    </source>
</evidence>
<dbReference type="EMBL" id="MHFR01000054">
    <property type="protein sequence ID" value="OGW96047.1"/>
    <property type="molecule type" value="Genomic_DNA"/>
</dbReference>
<evidence type="ECO:0000259" key="3">
    <source>
        <dbReference type="PROSITE" id="PS50855"/>
    </source>
</evidence>
<dbReference type="InterPro" id="IPR023616">
    <property type="entry name" value="Cyt_c_oxase-like_su1_dom"/>
</dbReference>
<proteinExistence type="predicted"/>
<keyword evidence="1" id="KW-0679">Respiratory chain</keyword>
<name>A0A1G1KT22_9BACT</name>
<feature type="transmembrane region" description="Helical" evidence="2">
    <location>
        <begin position="407"/>
        <end position="428"/>
    </location>
</feature>
<evidence type="ECO:0000313" key="4">
    <source>
        <dbReference type="EMBL" id="OGW96047.1"/>
    </source>
</evidence>
<feature type="transmembrane region" description="Helical" evidence="2">
    <location>
        <begin position="540"/>
        <end position="560"/>
    </location>
</feature>
<dbReference type="Pfam" id="PF22085">
    <property type="entry name" value="NorB_cytochrome_c-like"/>
    <property type="match status" value="1"/>
</dbReference>
<dbReference type="InterPro" id="IPR054309">
    <property type="entry name" value="NorB_cytochrome_c-like"/>
</dbReference>
<dbReference type="PANTHER" id="PTHR10422">
    <property type="entry name" value="CYTOCHROME C OXIDASE SUBUNIT 1"/>
    <property type="match status" value="1"/>
</dbReference>
<feature type="transmembrane region" description="Helical" evidence="2">
    <location>
        <begin position="513"/>
        <end position="534"/>
    </location>
</feature>
<dbReference type="PANTHER" id="PTHR10422:SF38">
    <property type="entry name" value="CYTOCHROME B SUBUNIT OF NITRIC OXIDE REDUCTASE"/>
    <property type="match status" value="1"/>
</dbReference>
<dbReference type="GO" id="GO:0016020">
    <property type="term" value="C:membrane"/>
    <property type="evidence" value="ECO:0007669"/>
    <property type="project" value="InterPro"/>
</dbReference>
<dbReference type="GO" id="GO:0009060">
    <property type="term" value="P:aerobic respiration"/>
    <property type="evidence" value="ECO:0007669"/>
    <property type="project" value="InterPro"/>
</dbReference>
<keyword evidence="1" id="KW-0249">Electron transport</keyword>
<dbReference type="AlphaFoldDB" id="A0A1G1KT22"/>
<dbReference type="Gene3D" id="1.20.210.10">
    <property type="entry name" value="Cytochrome c oxidase-like, subunit I domain"/>
    <property type="match status" value="1"/>
</dbReference>
<dbReference type="GO" id="GO:0004129">
    <property type="term" value="F:cytochrome-c oxidase activity"/>
    <property type="evidence" value="ECO:0007669"/>
    <property type="project" value="InterPro"/>
</dbReference>
<feature type="transmembrane region" description="Helical" evidence="2">
    <location>
        <begin position="279"/>
        <end position="302"/>
    </location>
</feature>
<feature type="domain" description="Cytochrome oxidase subunit I profile" evidence="3">
    <location>
        <begin position="489"/>
        <end position="672"/>
    </location>
</feature>
<accession>A0A1G1KT22</accession>
<feature type="transmembrane region" description="Helical" evidence="2">
    <location>
        <begin position="659"/>
        <end position="685"/>
    </location>
</feature>
<feature type="transmembrane region" description="Helical" evidence="2">
    <location>
        <begin position="705"/>
        <end position="730"/>
    </location>
</feature>
<dbReference type="Proteomes" id="UP000178187">
    <property type="component" value="Unassembled WGS sequence"/>
</dbReference>
<feature type="transmembrane region" description="Helical" evidence="2">
    <location>
        <begin position="581"/>
        <end position="605"/>
    </location>
</feature>
<keyword evidence="2" id="KW-1133">Transmembrane helix</keyword>
<feature type="transmembrane region" description="Helical" evidence="2">
    <location>
        <begin position="440"/>
        <end position="461"/>
    </location>
</feature>
<dbReference type="SUPFAM" id="SSF81442">
    <property type="entry name" value="Cytochrome c oxidase subunit I-like"/>
    <property type="match status" value="1"/>
</dbReference>
<evidence type="ECO:0000313" key="5">
    <source>
        <dbReference type="Proteomes" id="UP000178187"/>
    </source>
</evidence>
<dbReference type="Pfam" id="PF00115">
    <property type="entry name" value="COX1"/>
    <property type="match status" value="1"/>
</dbReference>
<dbReference type="GO" id="GO:0020037">
    <property type="term" value="F:heme binding"/>
    <property type="evidence" value="ECO:0007669"/>
    <property type="project" value="InterPro"/>
</dbReference>
<sequence length="751" mass="83494">MISFKLKAYFLVSLFGAVAIALIGYVYTARDLPPYPGKVVSESGAVLTSKDQIMAGQGIWQRYGLMDVGSVWGHGTYRGPDFTAQSLHMVGQTMRAKLAKEKYSKSYAELDTADKGAVDATVVRQIKSNRYEAATDVLPLSPLQEAALHEVRMFYTTLFTQGDTQGPIRAGTIKNPDDIRDLADFFFWTAWCAGTVRPGDTLTYTCNWPNDPENGNVLPAKAIVWSAVSLVAFGLCLGLLIYLFHHYKFNQGALGFRPDAGLVLATGKISSSQRKTAKYFLVVSALFLLQVAVGAVMAHYTVHPDSLFGSKMLADFLPYSWVKTWHLQLAIFWIAVSWIGFTLFVAPRVGNKEPRAQGLLVDILFVAVVIVVLGSLTGEVLGIKGLLGKAWFWLGHQGWEYLELGRLWQILLLVGLVIWLGLVLRGLWSHFGPGKDKWGLPQFLAYSGVAVVGFFCFGLFYDPHSHLTIADFWRWWVVHTWVEGAFEFFGAAAIVFVLVNLQLVDIKAGLRTVYFTVSLALFSGIIGVGHHYYWFGTPSFWLALGSTVSALEPVPILLLLSDVWHGQKAVVSGGRLFPYRYPLMFIVTSVCWEFLGAGVMGLSITTPVVNYYEHATYLTVNHGHTALFGTYGLLAIALLLFSMRGMVREDGWNNGLLKLAFWTMNIGLFFMFTLTLLPVGLLQVLDNVKYGFWHARSDAFWHQGIIQVLGWIRLLPDTLVIVGAVALALFMLKAVMNLKPVEIQEDEAFIK</sequence>
<feature type="transmembrane region" description="Helical" evidence="2">
    <location>
        <begin position="625"/>
        <end position="647"/>
    </location>
</feature>
<feature type="transmembrane region" description="Helical" evidence="2">
    <location>
        <begin position="222"/>
        <end position="244"/>
    </location>
</feature>
<keyword evidence="2" id="KW-0472">Membrane</keyword>
<keyword evidence="1" id="KW-0813">Transport</keyword>
<evidence type="ECO:0000256" key="1">
    <source>
        <dbReference type="ARBA" id="ARBA00022660"/>
    </source>
</evidence>
<organism evidence="4 5">
    <name type="scientific">Candidatus Danuiimicrobium aquiferis</name>
    <dbReference type="NCBI Taxonomy" id="1801832"/>
    <lineage>
        <taxon>Bacteria</taxon>
        <taxon>Pseudomonadati</taxon>
        <taxon>Candidatus Omnitrophota</taxon>
        <taxon>Candidatus Danuiimicrobium</taxon>
    </lineage>
</organism>
<dbReference type="InterPro" id="IPR000883">
    <property type="entry name" value="Cyt_C_Oxase_1"/>
</dbReference>
<gene>
    <name evidence="4" type="ORF">A3G33_11115</name>
</gene>